<dbReference type="InterPro" id="IPR029033">
    <property type="entry name" value="His_PPase_superfam"/>
</dbReference>
<dbReference type="PANTHER" id="PTHR48100">
    <property type="entry name" value="BROAD-SPECIFICITY PHOSPHATASE YOR283W-RELATED"/>
    <property type="match status" value="1"/>
</dbReference>
<reference evidence="1" key="1">
    <citation type="journal article" date="2020" name="Nature">
        <title>Giant virus diversity and host interactions through global metagenomics.</title>
        <authorList>
            <person name="Schulz F."/>
            <person name="Roux S."/>
            <person name="Paez-Espino D."/>
            <person name="Jungbluth S."/>
            <person name="Walsh D.A."/>
            <person name="Denef V.J."/>
            <person name="McMahon K.D."/>
            <person name="Konstantinidis K.T."/>
            <person name="Eloe-Fadrosh E.A."/>
            <person name="Kyrpides N.C."/>
            <person name="Woyke T."/>
        </authorList>
    </citation>
    <scope>NUCLEOTIDE SEQUENCE</scope>
    <source>
        <strain evidence="1">GVMAG-S-ERX556101-89</strain>
    </source>
</reference>
<dbReference type="EMBL" id="MN738830">
    <property type="protein sequence ID" value="QHT38472.1"/>
    <property type="molecule type" value="Genomic_DNA"/>
</dbReference>
<dbReference type="CDD" id="cd07067">
    <property type="entry name" value="HP_PGM_like"/>
    <property type="match status" value="1"/>
</dbReference>
<evidence type="ECO:0000313" key="1">
    <source>
        <dbReference type="EMBL" id="QHT38472.1"/>
    </source>
</evidence>
<dbReference type="Pfam" id="PF00300">
    <property type="entry name" value="His_Phos_1"/>
    <property type="match status" value="1"/>
</dbReference>
<evidence type="ECO:0008006" key="2">
    <source>
        <dbReference type="Google" id="ProtNLM"/>
    </source>
</evidence>
<dbReference type="GO" id="GO:0016791">
    <property type="term" value="F:phosphatase activity"/>
    <property type="evidence" value="ECO:0007669"/>
    <property type="project" value="TreeGrafter"/>
</dbReference>
<proteinExistence type="predicted"/>
<dbReference type="InterPro" id="IPR013078">
    <property type="entry name" value="His_Pase_superF_clade-1"/>
</dbReference>
<name>A0A6C0FB90_9ZZZZ</name>
<dbReference type="SUPFAM" id="SSF53254">
    <property type="entry name" value="Phosphoglycerate mutase-like"/>
    <property type="match status" value="1"/>
</dbReference>
<protein>
    <recommendedName>
        <fullName evidence="2">Histidine phosphatase family protein</fullName>
    </recommendedName>
</protein>
<dbReference type="Gene3D" id="3.40.50.1240">
    <property type="entry name" value="Phosphoglycerate mutase-like"/>
    <property type="match status" value="1"/>
</dbReference>
<accession>A0A6C0FB90</accession>
<dbReference type="GO" id="GO:0005737">
    <property type="term" value="C:cytoplasm"/>
    <property type="evidence" value="ECO:0007669"/>
    <property type="project" value="TreeGrafter"/>
</dbReference>
<dbReference type="PANTHER" id="PTHR48100:SF1">
    <property type="entry name" value="HISTIDINE PHOSPHATASE FAMILY PROTEIN-RELATED"/>
    <property type="match status" value="1"/>
</dbReference>
<dbReference type="InterPro" id="IPR050275">
    <property type="entry name" value="PGM_Phosphatase"/>
</dbReference>
<sequence>MHSKKIYLMRHAHSEAQDCKRKGIPRDDDSLLDCHITKLGEFQAKTAWVEDDLPDLVVVSPLTRAIQTALIAFEGFDIPMICHPGLKEKGTKLPENIRREKCELIRDKKLNQHEAFADIDFSLVLEEKVWSTSKKSKRVNFVHDSLIEWLKRRKEERILLVTHYKVIKDLFPTGFEEVDNCKVFETNLFEGDYYLIKSGLI</sequence>
<dbReference type="AlphaFoldDB" id="A0A6C0FB90"/>
<dbReference type="SMART" id="SM00855">
    <property type="entry name" value="PGAM"/>
    <property type="match status" value="1"/>
</dbReference>
<organism evidence="1">
    <name type="scientific">viral metagenome</name>
    <dbReference type="NCBI Taxonomy" id="1070528"/>
    <lineage>
        <taxon>unclassified sequences</taxon>
        <taxon>metagenomes</taxon>
        <taxon>organismal metagenomes</taxon>
    </lineage>
</organism>